<keyword evidence="2" id="KW-1185">Reference proteome</keyword>
<organism evidence="1 2">
    <name type="scientific">Dokdonia sinensis</name>
    <dbReference type="NCBI Taxonomy" id="2479847"/>
    <lineage>
        <taxon>Bacteria</taxon>
        <taxon>Pseudomonadati</taxon>
        <taxon>Bacteroidota</taxon>
        <taxon>Flavobacteriia</taxon>
        <taxon>Flavobacteriales</taxon>
        <taxon>Flavobacteriaceae</taxon>
        <taxon>Dokdonia</taxon>
    </lineage>
</organism>
<gene>
    <name evidence="1" type="ORF">EAX61_00315</name>
</gene>
<name>A0A3M0GHM9_9FLAO</name>
<evidence type="ECO:0000313" key="2">
    <source>
        <dbReference type="Proteomes" id="UP000281985"/>
    </source>
</evidence>
<reference evidence="1 2" key="1">
    <citation type="submission" date="2018-10" db="EMBL/GenBank/DDBJ databases">
        <title>Dokdonia luteus sp. nov., isolated from sea water.</title>
        <authorList>
            <person name="Zhou L.Y."/>
            <person name="Du Z.J."/>
        </authorList>
    </citation>
    <scope>NUCLEOTIDE SEQUENCE [LARGE SCALE GENOMIC DNA]</scope>
    <source>
        <strain evidence="1 2">SH27</strain>
    </source>
</reference>
<dbReference type="EMBL" id="REFV01000001">
    <property type="protein sequence ID" value="RMB64184.1"/>
    <property type="molecule type" value="Genomic_DNA"/>
</dbReference>
<accession>A0A3M0GHM9</accession>
<dbReference type="Proteomes" id="UP000281985">
    <property type="component" value="Unassembled WGS sequence"/>
</dbReference>
<evidence type="ECO:0008006" key="3">
    <source>
        <dbReference type="Google" id="ProtNLM"/>
    </source>
</evidence>
<sequence length="192" mass="22741">MVEKPELYFPRDVEWREWLDANYNRYPDGIYLIFYKLENKQPSMRWEDAVRVAICYGWIDSTVKSLGNGKRRQFFCPRNPKSTWSKLNKKYVAELDKQGLIHESGQKMIDLAKKTGTWTAMDDVENGVMPEDLKSAFAKNKTALKNYNAFAPSYRKNYLSWLHSAKRQETRNKRIAEILRLCEENVKSRETR</sequence>
<dbReference type="AlphaFoldDB" id="A0A3M0GHM9"/>
<protein>
    <recommendedName>
        <fullName evidence="3">Bacteriocin-protection protein</fullName>
    </recommendedName>
</protein>
<comment type="caution">
    <text evidence="1">The sequence shown here is derived from an EMBL/GenBank/DDBJ whole genome shotgun (WGS) entry which is preliminary data.</text>
</comment>
<evidence type="ECO:0000313" key="1">
    <source>
        <dbReference type="EMBL" id="RMB64184.1"/>
    </source>
</evidence>
<dbReference type="OrthoDB" id="9796999at2"/>
<dbReference type="Pfam" id="PF13376">
    <property type="entry name" value="OmdA"/>
    <property type="match status" value="1"/>
</dbReference>
<proteinExistence type="predicted"/>